<sequence length="198" mass="23796">AHRRRPCLTGRLDSRGHRTRIRTVRRRLRRRQHFRRTRQPRRHLRRIRRRTHHVRPKHRLLDRPAARLRRRLLAPQVICMVAGNIGFRSIRGSGRVERCRFRDRDDVRAGVHGLRHGRGPEEGRPGDDRAHRHWFHRGCQHPGRRSLRRCVDEPGGVVWACRRELDLEQPLGVLARPIRWRRDRRAGVRDFLHGPVHT</sequence>
<accession>A0AAV0MZQ9</accession>
<reference evidence="1" key="1">
    <citation type="submission" date="2022-08" db="EMBL/GenBank/DDBJ databases">
        <authorList>
            <person name="Gutierrez-Valencia J."/>
        </authorList>
    </citation>
    <scope>NUCLEOTIDE SEQUENCE</scope>
</reference>
<proteinExistence type="predicted"/>
<evidence type="ECO:0000313" key="2">
    <source>
        <dbReference type="Proteomes" id="UP001154282"/>
    </source>
</evidence>
<feature type="non-terminal residue" evidence="1">
    <location>
        <position position="1"/>
    </location>
</feature>
<dbReference type="AlphaFoldDB" id="A0AAV0MZQ9"/>
<gene>
    <name evidence="1" type="ORF">LITE_LOCUS30978</name>
</gene>
<comment type="caution">
    <text evidence="1">The sequence shown here is derived from an EMBL/GenBank/DDBJ whole genome shotgun (WGS) entry which is preliminary data.</text>
</comment>
<name>A0AAV0MZQ9_9ROSI</name>
<protein>
    <submittedName>
        <fullName evidence="1">Uncharacterized protein</fullName>
    </submittedName>
</protein>
<dbReference type="Proteomes" id="UP001154282">
    <property type="component" value="Unassembled WGS sequence"/>
</dbReference>
<keyword evidence="2" id="KW-1185">Reference proteome</keyword>
<evidence type="ECO:0000313" key="1">
    <source>
        <dbReference type="EMBL" id="CAI0451764.1"/>
    </source>
</evidence>
<dbReference type="EMBL" id="CAMGYJ010000007">
    <property type="protein sequence ID" value="CAI0451764.1"/>
    <property type="molecule type" value="Genomic_DNA"/>
</dbReference>
<organism evidence="1 2">
    <name type="scientific">Linum tenue</name>
    <dbReference type="NCBI Taxonomy" id="586396"/>
    <lineage>
        <taxon>Eukaryota</taxon>
        <taxon>Viridiplantae</taxon>
        <taxon>Streptophyta</taxon>
        <taxon>Embryophyta</taxon>
        <taxon>Tracheophyta</taxon>
        <taxon>Spermatophyta</taxon>
        <taxon>Magnoliopsida</taxon>
        <taxon>eudicotyledons</taxon>
        <taxon>Gunneridae</taxon>
        <taxon>Pentapetalae</taxon>
        <taxon>rosids</taxon>
        <taxon>fabids</taxon>
        <taxon>Malpighiales</taxon>
        <taxon>Linaceae</taxon>
        <taxon>Linum</taxon>
    </lineage>
</organism>